<organism evidence="1 2">
    <name type="scientific">Actinoallomurus iriomotensis</name>
    <dbReference type="NCBI Taxonomy" id="478107"/>
    <lineage>
        <taxon>Bacteria</taxon>
        <taxon>Bacillati</taxon>
        <taxon>Actinomycetota</taxon>
        <taxon>Actinomycetes</taxon>
        <taxon>Streptosporangiales</taxon>
        <taxon>Thermomonosporaceae</taxon>
        <taxon>Actinoallomurus</taxon>
    </lineage>
</organism>
<sequence length="360" mass="38604">MSTYALDEERHALMVFWDTGTGCTASTIAELARDVPDDAIQRLVHALTLLSAQAWRTYTHPAAAADDLEVNTEGWRRDGHREAFATVAEALTRPNLPSGGMLTVSYNPVEETAHQVGRALHSINDPGLTGQVVAEVQAELAAVEQAELGELSGRARQAVALTRAGASPAQVQAADEILATDPLGDPALFTEIEPAAGAIAATHWLQAAADVTAKASGLAPTQIIVEADNIEALAHETPTIVLELLQLGLSPYETVTGLVRGAMTVAEGQIPDLGELLDQIAQAEELAEQHQDRHLRDALLNELRTTPLDPKRPAHDLLEDLLDGIRGCWLIYQDNTDPEDEDAFADAVRAEANANRDRLT</sequence>
<dbReference type="AlphaFoldDB" id="A0A9W6RK53"/>
<name>A0A9W6RK53_9ACTN</name>
<gene>
    <name evidence="1" type="ORF">Airi01_054450</name>
</gene>
<comment type="caution">
    <text evidence="1">The sequence shown here is derived from an EMBL/GenBank/DDBJ whole genome shotgun (WGS) entry which is preliminary data.</text>
</comment>
<reference evidence="1" key="1">
    <citation type="submission" date="2023-03" db="EMBL/GenBank/DDBJ databases">
        <title>Actinoallomurus iriomotensis NBRC 103681.</title>
        <authorList>
            <person name="Ichikawa N."/>
            <person name="Sato H."/>
            <person name="Tonouchi N."/>
        </authorList>
    </citation>
    <scope>NUCLEOTIDE SEQUENCE</scope>
    <source>
        <strain evidence="1">NBRC 103681</strain>
    </source>
</reference>
<proteinExistence type="predicted"/>
<dbReference type="Proteomes" id="UP001165135">
    <property type="component" value="Unassembled WGS sequence"/>
</dbReference>
<dbReference type="EMBL" id="BSTJ01000007">
    <property type="protein sequence ID" value="GLY77178.1"/>
    <property type="molecule type" value="Genomic_DNA"/>
</dbReference>
<protein>
    <submittedName>
        <fullName evidence="1">Uncharacterized protein</fullName>
    </submittedName>
</protein>
<accession>A0A9W6RK53</accession>
<evidence type="ECO:0000313" key="1">
    <source>
        <dbReference type="EMBL" id="GLY77178.1"/>
    </source>
</evidence>
<evidence type="ECO:0000313" key="2">
    <source>
        <dbReference type="Proteomes" id="UP001165135"/>
    </source>
</evidence>